<dbReference type="InterPro" id="IPR002575">
    <property type="entry name" value="Aminoglycoside_PTrfase"/>
</dbReference>
<dbReference type="PANTHER" id="PTHR21064:SF6">
    <property type="entry name" value="AMINOGLYCOSIDE PHOSPHOTRANSFERASE DOMAIN-CONTAINING PROTEIN"/>
    <property type="match status" value="1"/>
</dbReference>
<dbReference type="HOGENOM" id="CLU_685009_0_0_9"/>
<dbReference type="PANTHER" id="PTHR21064">
    <property type="entry name" value="AMINOGLYCOSIDE PHOSPHOTRANSFERASE DOMAIN-CONTAINING PROTEIN-RELATED"/>
    <property type="match status" value="1"/>
</dbReference>
<dbReference type="KEGG" id="tpz:Tph_c05870"/>
<proteinExistence type="inferred from homology"/>
<dbReference type="EC" id="2.7.1.95" evidence="3"/>
<dbReference type="eggNOG" id="COG2334">
    <property type="taxonomic scope" value="Bacteria"/>
</dbReference>
<dbReference type="Proteomes" id="UP000000467">
    <property type="component" value="Chromosome"/>
</dbReference>
<dbReference type="RefSeq" id="WP_015049742.1">
    <property type="nucleotide sequence ID" value="NC_018870.1"/>
</dbReference>
<dbReference type="Gene3D" id="3.30.200.20">
    <property type="entry name" value="Phosphorylase Kinase, domain 1"/>
    <property type="match status" value="1"/>
</dbReference>
<evidence type="ECO:0000256" key="1">
    <source>
        <dbReference type="ARBA" id="ARBA00038240"/>
    </source>
</evidence>
<keyword evidence="4" id="KW-1185">Reference proteome</keyword>
<dbReference type="AlphaFoldDB" id="K4LRX9"/>
<accession>K4LRX9</accession>
<feature type="domain" description="Aminoglycoside phosphotransferase" evidence="2">
    <location>
        <begin position="68"/>
        <end position="310"/>
    </location>
</feature>
<sequence length="401" mass="46948">MDASRMRRLELLDADKTFKLLGYGLKLHSLVEDLIPTLEHSFLHSQIKELVETYYDIGKVTDVFEIFGGYINRSFGIYTEKEGKRYRYFVRKYKKDIEEKEIMLEHNLITCARANGLSIAAGLIPAKNGRTFVKLTEGLDDNSQDWYFAVYDFLEGEDKYTWVENECTDEEYESAAEVLAVFHNSVRNFDPQGLERVELKILDLLPTLPKLFESYAAMDIKNRFHDYFKKNLPAILDVINKIKIPAEDVAKMPLNPIHCDFHPGNLKFKDNKVVGIFDFDWSKIDLRIFEIGLALVYCCSSWVDELDGVLHLDRCKVFLQAYQKKLRELGGLPPLNETEKRYLPEMLNAGNIYLIFWCLRSYYDDLSLNVYEYLAYLQHQVKCMNWVEQHRQEILDMVEAI</sequence>
<reference evidence="3 4" key="1">
    <citation type="journal article" date="2012" name="BMC Genomics">
        <title>Genome-guided analysis of physiological and morphological traits of the fermentative acetate oxidizer Thermacetogenium phaeum.</title>
        <authorList>
            <person name="Oehler D."/>
            <person name="Poehlein A."/>
            <person name="Leimbach A."/>
            <person name="Muller N."/>
            <person name="Daniel R."/>
            <person name="Gottschalk G."/>
            <person name="Schink B."/>
        </authorList>
    </citation>
    <scope>NUCLEOTIDE SEQUENCE [LARGE SCALE GENOMIC DNA]</scope>
    <source>
        <strain evidence="4">ATCC BAA-254 / DSM 26808 / PB</strain>
    </source>
</reference>
<organism evidence="3 4">
    <name type="scientific">Thermacetogenium phaeum (strain ATCC BAA-254 / DSM 26808 / PB)</name>
    <dbReference type="NCBI Taxonomy" id="1089553"/>
    <lineage>
        <taxon>Bacteria</taxon>
        <taxon>Bacillati</taxon>
        <taxon>Bacillota</taxon>
        <taxon>Clostridia</taxon>
        <taxon>Thermoanaerobacterales</taxon>
        <taxon>Thermoanaerobacteraceae</taxon>
        <taxon>Thermacetogenium</taxon>
    </lineage>
</organism>
<dbReference type="InterPro" id="IPR011009">
    <property type="entry name" value="Kinase-like_dom_sf"/>
</dbReference>
<evidence type="ECO:0000313" key="3">
    <source>
        <dbReference type="EMBL" id="AFV10824.1"/>
    </source>
</evidence>
<dbReference type="InterPro" id="IPR050249">
    <property type="entry name" value="Pseudomonas-type_ThrB"/>
</dbReference>
<dbReference type="Gene3D" id="3.90.1200.10">
    <property type="match status" value="1"/>
</dbReference>
<dbReference type="GO" id="GO:0008910">
    <property type="term" value="F:kanamycin kinase activity"/>
    <property type="evidence" value="ECO:0007669"/>
    <property type="project" value="UniProtKB-EC"/>
</dbReference>
<dbReference type="SUPFAM" id="SSF56112">
    <property type="entry name" value="Protein kinase-like (PK-like)"/>
    <property type="match status" value="1"/>
</dbReference>
<evidence type="ECO:0000259" key="2">
    <source>
        <dbReference type="Pfam" id="PF01636"/>
    </source>
</evidence>
<keyword evidence="3" id="KW-0808">Transferase</keyword>
<dbReference type="EMBL" id="CP003732">
    <property type="protein sequence ID" value="AFV10824.1"/>
    <property type="molecule type" value="Genomic_DNA"/>
</dbReference>
<name>K4LRX9_THEPS</name>
<protein>
    <submittedName>
        <fullName evidence="3">Aminoglycoside phosphotransferase</fullName>
        <ecNumber evidence="3">2.7.1.95</ecNumber>
    </submittedName>
</protein>
<dbReference type="Pfam" id="PF01636">
    <property type="entry name" value="APH"/>
    <property type="match status" value="1"/>
</dbReference>
<dbReference type="STRING" id="1089553.Tph_c05870"/>
<dbReference type="GO" id="GO:0019202">
    <property type="term" value="F:amino acid kinase activity"/>
    <property type="evidence" value="ECO:0007669"/>
    <property type="project" value="TreeGrafter"/>
</dbReference>
<gene>
    <name evidence="3" type="ordered locus">Tph_c05870</name>
</gene>
<evidence type="ECO:0000313" key="4">
    <source>
        <dbReference type="Proteomes" id="UP000000467"/>
    </source>
</evidence>
<comment type="similarity">
    <text evidence="1">Belongs to the pseudomonas-type ThrB family.</text>
</comment>